<sequence>MAVVINFLAINVNSMSNNSGVFLGSNNSVGWDGHAKFSFGNGQYLGMNGSFNNLNILMDQDVIDAPINDQDIKPGLNNQQL</sequence>
<proteinExistence type="predicted"/>
<evidence type="ECO:0000313" key="1">
    <source>
        <dbReference type="EMBL" id="MBU9712322.1"/>
    </source>
</evidence>
<dbReference type="EMBL" id="JAHQCS010000096">
    <property type="protein sequence ID" value="MBU9712322.1"/>
    <property type="molecule type" value="Genomic_DNA"/>
</dbReference>
<dbReference type="RefSeq" id="WP_217066508.1">
    <property type="nucleotide sequence ID" value="NZ_JAHQCS010000096.1"/>
</dbReference>
<organism evidence="1 2">
    <name type="scientific">Evansella tamaricis</name>
    <dbReference type="NCBI Taxonomy" id="2069301"/>
    <lineage>
        <taxon>Bacteria</taxon>
        <taxon>Bacillati</taxon>
        <taxon>Bacillota</taxon>
        <taxon>Bacilli</taxon>
        <taxon>Bacillales</taxon>
        <taxon>Bacillaceae</taxon>
        <taxon>Evansella</taxon>
    </lineage>
</organism>
<keyword evidence="2" id="KW-1185">Reference proteome</keyword>
<comment type="caution">
    <text evidence="1">The sequence shown here is derived from an EMBL/GenBank/DDBJ whole genome shotgun (WGS) entry which is preliminary data.</text>
</comment>
<reference evidence="1 2" key="1">
    <citation type="submission" date="2021-06" db="EMBL/GenBank/DDBJ databases">
        <title>Bacillus sp. RD4P76, an endophyte from a halophyte.</title>
        <authorList>
            <person name="Sun J.-Q."/>
        </authorList>
    </citation>
    <scope>NUCLEOTIDE SEQUENCE [LARGE SCALE GENOMIC DNA]</scope>
    <source>
        <strain evidence="1 2">CGMCC 1.15917</strain>
    </source>
</reference>
<protein>
    <submittedName>
        <fullName evidence="1">Uncharacterized protein</fullName>
    </submittedName>
</protein>
<accession>A0ABS6JF75</accession>
<dbReference type="Proteomes" id="UP000784880">
    <property type="component" value="Unassembled WGS sequence"/>
</dbReference>
<name>A0ABS6JF75_9BACI</name>
<evidence type="ECO:0000313" key="2">
    <source>
        <dbReference type="Proteomes" id="UP000784880"/>
    </source>
</evidence>
<gene>
    <name evidence="1" type="ORF">KS419_11275</name>
</gene>